<name>A0AAD8HKR7_9APIA</name>
<dbReference type="Proteomes" id="UP001237642">
    <property type="component" value="Unassembled WGS sequence"/>
</dbReference>
<protein>
    <submittedName>
        <fullName evidence="2">Uncharacterized protein</fullName>
    </submittedName>
</protein>
<dbReference type="InterPro" id="IPR004242">
    <property type="entry name" value="Transposase_21"/>
</dbReference>
<dbReference type="Pfam" id="PF02992">
    <property type="entry name" value="Transposase_21"/>
    <property type="match status" value="1"/>
</dbReference>
<dbReference type="AlphaFoldDB" id="A0AAD8HKR7"/>
<gene>
    <name evidence="2" type="ORF">POM88_034548</name>
</gene>
<accession>A0AAD8HKR7</accession>
<organism evidence="2 3">
    <name type="scientific">Heracleum sosnowskyi</name>
    <dbReference type="NCBI Taxonomy" id="360622"/>
    <lineage>
        <taxon>Eukaryota</taxon>
        <taxon>Viridiplantae</taxon>
        <taxon>Streptophyta</taxon>
        <taxon>Embryophyta</taxon>
        <taxon>Tracheophyta</taxon>
        <taxon>Spermatophyta</taxon>
        <taxon>Magnoliopsida</taxon>
        <taxon>eudicotyledons</taxon>
        <taxon>Gunneridae</taxon>
        <taxon>Pentapetalae</taxon>
        <taxon>asterids</taxon>
        <taxon>campanulids</taxon>
        <taxon>Apiales</taxon>
        <taxon>Apiaceae</taxon>
        <taxon>Apioideae</taxon>
        <taxon>apioid superclade</taxon>
        <taxon>Tordylieae</taxon>
        <taxon>Tordyliinae</taxon>
        <taxon>Heracleum</taxon>
    </lineage>
</organism>
<feature type="region of interest" description="Disordered" evidence="1">
    <location>
        <begin position="161"/>
        <end position="182"/>
    </location>
</feature>
<evidence type="ECO:0000313" key="2">
    <source>
        <dbReference type="EMBL" id="KAK1368456.1"/>
    </source>
</evidence>
<reference evidence="2" key="2">
    <citation type="submission" date="2023-05" db="EMBL/GenBank/DDBJ databases">
        <authorList>
            <person name="Schelkunov M.I."/>
        </authorList>
    </citation>
    <scope>NUCLEOTIDE SEQUENCE</scope>
    <source>
        <strain evidence="2">Hsosn_3</strain>
        <tissue evidence="2">Leaf</tissue>
    </source>
</reference>
<comment type="caution">
    <text evidence="2">The sequence shown here is derived from an EMBL/GenBank/DDBJ whole genome shotgun (WGS) entry which is preliminary data.</text>
</comment>
<evidence type="ECO:0000313" key="3">
    <source>
        <dbReference type="Proteomes" id="UP001237642"/>
    </source>
</evidence>
<reference evidence="2" key="1">
    <citation type="submission" date="2023-02" db="EMBL/GenBank/DDBJ databases">
        <title>Genome of toxic invasive species Heracleum sosnowskyi carries increased number of genes despite the absence of recent whole-genome duplications.</title>
        <authorList>
            <person name="Schelkunov M."/>
            <person name="Shtratnikova V."/>
            <person name="Makarenko M."/>
            <person name="Klepikova A."/>
            <person name="Omelchenko D."/>
            <person name="Novikova G."/>
            <person name="Obukhova E."/>
            <person name="Bogdanov V."/>
            <person name="Penin A."/>
            <person name="Logacheva M."/>
        </authorList>
    </citation>
    <scope>NUCLEOTIDE SEQUENCE</scope>
    <source>
        <strain evidence="2">Hsosn_3</strain>
        <tissue evidence="2">Leaf</tissue>
    </source>
</reference>
<dbReference type="EMBL" id="JAUIZM010000008">
    <property type="protein sequence ID" value="KAK1368456.1"/>
    <property type="molecule type" value="Genomic_DNA"/>
</dbReference>
<proteinExistence type="predicted"/>
<sequence length="216" mass="24805">MSDGGNTWLSLPRKVCYMNHREFLDPNHKWRSDKRRFNGDVETGKCPQMLSGREVEVLLDGYVNNFGKGKKTKGTLKKEVEIPLIRLGEFLRGICTKVIELDDVKRLQQEIIEILCQLEMAIAKRNTEARSQVTDTHTAGPVSFAQICNKLVLERPQVDVDADQDQDQDPDQDPKEAQPPRLLSEADIFIATHKRDEKRTYKLPTDAVQKKIVMFR</sequence>
<evidence type="ECO:0000256" key="1">
    <source>
        <dbReference type="SAM" id="MobiDB-lite"/>
    </source>
</evidence>
<feature type="compositionally biased region" description="Acidic residues" evidence="1">
    <location>
        <begin position="161"/>
        <end position="171"/>
    </location>
</feature>
<keyword evidence="3" id="KW-1185">Reference proteome</keyword>